<feature type="region of interest" description="Disordered" evidence="2">
    <location>
        <begin position="445"/>
        <end position="484"/>
    </location>
</feature>
<feature type="region of interest" description="Disordered" evidence="2">
    <location>
        <begin position="351"/>
        <end position="404"/>
    </location>
</feature>
<name>A0ABQ9XIL0_9EUKA</name>
<evidence type="ECO:0000256" key="1">
    <source>
        <dbReference type="SAM" id="Coils"/>
    </source>
</evidence>
<feature type="coiled-coil region" evidence="1">
    <location>
        <begin position="69"/>
        <end position="103"/>
    </location>
</feature>
<feature type="region of interest" description="Disordered" evidence="2">
    <location>
        <begin position="280"/>
        <end position="301"/>
    </location>
</feature>
<comment type="caution">
    <text evidence="3">The sequence shown here is derived from an EMBL/GenBank/DDBJ whole genome shotgun (WGS) entry which is preliminary data.</text>
</comment>
<reference evidence="3 4" key="1">
    <citation type="journal article" date="2022" name="bioRxiv">
        <title>Genomics of Preaxostyla Flagellates Illuminates Evolutionary Transitions and the Path Towards Mitochondrial Loss.</title>
        <authorList>
            <person name="Novak L.V.F."/>
            <person name="Treitli S.C."/>
            <person name="Pyrih J."/>
            <person name="Halakuc P."/>
            <person name="Pipaliya S.V."/>
            <person name="Vacek V."/>
            <person name="Brzon O."/>
            <person name="Soukal P."/>
            <person name="Eme L."/>
            <person name="Dacks J.B."/>
            <person name="Karnkowska A."/>
            <person name="Elias M."/>
            <person name="Hampl V."/>
        </authorList>
    </citation>
    <scope>NUCLEOTIDE SEQUENCE [LARGE SCALE GENOMIC DNA]</scope>
    <source>
        <strain evidence="3">NAU3</strain>
        <tissue evidence="3">Gut</tissue>
    </source>
</reference>
<dbReference type="EMBL" id="JARBJD010000144">
    <property type="protein sequence ID" value="KAK2950020.1"/>
    <property type="molecule type" value="Genomic_DNA"/>
</dbReference>
<feature type="compositionally biased region" description="Basic and acidic residues" evidence="2">
    <location>
        <begin position="1"/>
        <end position="20"/>
    </location>
</feature>
<feature type="compositionally biased region" description="Basic and acidic residues" evidence="2">
    <location>
        <begin position="383"/>
        <end position="393"/>
    </location>
</feature>
<feature type="compositionally biased region" description="Basic and acidic residues" evidence="2">
    <location>
        <begin position="455"/>
        <end position="484"/>
    </location>
</feature>
<dbReference type="InterPro" id="IPR039604">
    <property type="entry name" value="Bfr1"/>
</dbReference>
<gene>
    <name evidence="3" type="ORF">BLNAU_15055</name>
</gene>
<evidence type="ECO:0000313" key="3">
    <source>
        <dbReference type="EMBL" id="KAK2950020.1"/>
    </source>
</evidence>
<feature type="region of interest" description="Disordered" evidence="2">
    <location>
        <begin position="1"/>
        <end position="31"/>
    </location>
</feature>
<dbReference type="PANTHER" id="PTHR31027">
    <property type="entry name" value="NUCLEAR SEGREGATION PROTEIN BFR1"/>
    <property type="match status" value="1"/>
</dbReference>
<feature type="compositionally biased region" description="Basic residues" evidence="2">
    <location>
        <begin position="394"/>
        <end position="404"/>
    </location>
</feature>
<proteinExistence type="predicted"/>
<accession>A0ABQ9XIL0</accession>
<keyword evidence="4" id="KW-1185">Reference proteome</keyword>
<sequence>MEPKKEKKEQKLPKGAEKLKAVSRPNNDSHNAILERIDKEYNAIKDKLYAENQKHIDKFRQRSGKQRAIAEIQKDLADTDATYKKLQAEVQKLQSDLSIKEKQYQAESNSFTQYRAKLPCQSEDEVADLIKKKTYYLEHNTLTRPEERQITGEIQRLKQSRGQFAELETKRTAMRNAETEMKKAKRIADDKKYALEHFNETVEKDRKKMERLQQELVDMDKDEDMTEVKKLEAQLAEKNTEYNQARDNHQQQWKEYKAYNEEIRKLRDIEWQETLERRKREKEEYKQRIEAEKQQRKQEAEERERLREERLAQFHPWQDEMENCDLLVTHLVQLTGGAESAAPVEEVAAAPTTITFEDESGGKGKKGKGSGGADFGEFTLIQKKKEPEPEPRGKKGKRDRKAKASTHVLSFPIAILGGFSKIGVTCPTSYDQLAAKIEEVKQRKEYFRELPPPPKPEKKAEETPAVATEEKKPDAVEEKALGEE</sequence>
<dbReference type="Proteomes" id="UP001281761">
    <property type="component" value="Unassembled WGS sequence"/>
</dbReference>
<dbReference type="PANTHER" id="PTHR31027:SF2">
    <property type="entry name" value="LEBERCILIN DOMAIN-CONTAINING PROTEIN"/>
    <property type="match status" value="1"/>
</dbReference>
<keyword evidence="1" id="KW-0175">Coiled coil</keyword>
<organism evidence="3 4">
    <name type="scientific">Blattamonas nauphoetae</name>
    <dbReference type="NCBI Taxonomy" id="2049346"/>
    <lineage>
        <taxon>Eukaryota</taxon>
        <taxon>Metamonada</taxon>
        <taxon>Preaxostyla</taxon>
        <taxon>Oxymonadida</taxon>
        <taxon>Blattamonas</taxon>
    </lineage>
</organism>
<evidence type="ECO:0000256" key="2">
    <source>
        <dbReference type="SAM" id="MobiDB-lite"/>
    </source>
</evidence>
<protein>
    <submittedName>
        <fullName evidence="3">Uncharacterized protein</fullName>
    </submittedName>
</protein>
<evidence type="ECO:0000313" key="4">
    <source>
        <dbReference type="Proteomes" id="UP001281761"/>
    </source>
</evidence>